<keyword evidence="1" id="KW-0862">Zinc</keyword>
<dbReference type="EMBL" id="SPHZ02000010">
    <property type="protein sequence ID" value="KAF0896785.1"/>
    <property type="molecule type" value="Genomic_DNA"/>
</dbReference>
<feature type="domain" description="CCHC-type" evidence="3">
    <location>
        <begin position="118"/>
        <end position="132"/>
    </location>
</feature>
<protein>
    <recommendedName>
        <fullName evidence="3">CCHC-type domain-containing protein</fullName>
    </recommendedName>
</protein>
<dbReference type="Gene3D" id="4.10.60.10">
    <property type="entry name" value="Zinc finger, CCHC-type"/>
    <property type="match status" value="1"/>
</dbReference>
<dbReference type="InterPro" id="IPR001878">
    <property type="entry name" value="Znf_CCHC"/>
</dbReference>
<feature type="compositionally biased region" description="Polar residues" evidence="2">
    <location>
        <begin position="138"/>
        <end position="154"/>
    </location>
</feature>
<sequence length="192" mass="21345">MLTEDKKVKLYRERLNPELKHALSAHEIHSMKTLVDKALRVEESVKEVLEDHKRKWVARRAVSSRNTRPRFASPPGVRYAATPVPRPTYVGPQATTSQLYPCSAPPPVSQNKVANVDCYNCGMLGHYANKCPYARKTSSAPQSQVTQQQPSGLSQGHGRAQGGHVTPRLGRFPYCYGTPTKPRVSNQSHSSQ</sequence>
<keyword evidence="5" id="KW-1185">Reference proteome</keyword>
<gene>
    <name evidence="4" type="ORF">E2562_028088</name>
</gene>
<proteinExistence type="predicted"/>
<dbReference type="OrthoDB" id="786614at2759"/>
<keyword evidence="1" id="KW-0863">Zinc-finger</keyword>
<dbReference type="GO" id="GO:0008270">
    <property type="term" value="F:zinc ion binding"/>
    <property type="evidence" value="ECO:0007669"/>
    <property type="project" value="UniProtKB-KW"/>
</dbReference>
<comment type="caution">
    <text evidence="4">The sequence shown here is derived from an EMBL/GenBank/DDBJ whole genome shotgun (WGS) entry which is preliminary data.</text>
</comment>
<feature type="compositionally biased region" description="Polar residues" evidence="2">
    <location>
        <begin position="183"/>
        <end position="192"/>
    </location>
</feature>
<evidence type="ECO:0000256" key="2">
    <source>
        <dbReference type="SAM" id="MobiDB-lite"/>
    </source>
</evidence>
<organism evidence="4 5">
    <name type="scientific">Oryza meyeriana var. granulata</name>
    <dbReference type="NCBI Taxonomy" id="110450"/>
    <lineage>
        <taxon>Eukaryota</taxon>
        <taxon>Viridiplantae</taxon>
        <taxon>Streptophyta</taxon>
        <taxon>Embryophyta</taxon>
        <taxon>Tracheophyta</taxon>
        <taxon>Spermatophyta</taxon>
        <taxon>Magnoliopsida</taxon>
        <taxon>Liliopsida</taxon>
        <taxon>Poales</taxon>
        <taxon>Poaceae</taxon>
        <taxon>BOP clade</taxon>
        <taxon>Oryzoideae</taxon>
        <taxon>Oryzeae</taxon>
        <taxon>Oryzinae</taxon>
        <taxon>Oryza</taxon>
        <taxon>Oryza meyeriana</taxon>
    </lineage>
</organism>
<evidence type="ECO:0000259" key="3">
    <source>
        <dbReference type="PROSITE" id="PS50158"/>
    </source>
</evidence>
<evidence type="ECO:0000256" key="1">
    <source>
        <dbReference type="PROSITE-ProRule" id="PRU00047"/>
    </source>
</evidence>
<dbReference type="AlphaFoldDB" id="A0A6G1C7Y4"/>
<accession>A0A6G1C7Y4</accession>
<reference evidence="4 5" key="1">
    <citation type="submission" date="2019-11" db="EMBL/GenBank/DDBJ databases">
        <title>Whole genome sequence of Oryza granulata.</title>
        <authorList>
            <person name="Li W."/>
        </authorList>
    </citation>
    <scope>NUCLEOTIDE SEQUENCE [LARGE SCALE GENOMIC DNA]</scope>
    <source>
        <strain evidence="5">cv. Menghai</strain>
        <tissue evidence="4">Leaf</tissue>
    </source>
</reference>
<dbReference type="Proteomes" id="UP000479710">
    <property type="component" value="Unassembled WGS sequence"/>
</dbReference>
<evidence type="ECO:0000313" key="5">
    <source>
        <dbReference type="Proteomes" id="UP000479710"/>
    </source>
</evidence>
<evidence type="ECO:0000313" key="4">
    <source>
        <dbReference type="EMBL" id="KAF0896785.1"/>
    </source>
</evidence>
<dbReference type="Pfam" id="PF00098">
    <property type="entry name" value="zf-CCHC"/>
    <property type="match status" value="1"/>
</dbReference>
<feature type="region of interest" description="Disordered" evidence="2">
    <location>
        <begin position="138"/>
        <end position="192"/>
    </location>
</feature>
<keyword evidence="1" id="KW-0479">Metal-binding</keyword>
<dbReference type="InterPro" id="IPR036875">
    <property type="entry name" value="Znf_CCHC_sf"/>
</dbReference>
<dbReference type="SUPFAM" id="SSF57756">
    <property type="entry name" value="Retrovirus zinc finger-like domains"/>
    <property type="match status" value="1"/>
</dbReference>
<dbReference type="GO" id="GO:0003676">
    <property type="term" value="F:nucleic acid binding"/>
    <property type="evidence" value="ECO:0007669"/>
    <property type="project" value="InterPro"/>
</dbReference>
<name>A0A6G1C7Y4_9ORYZ</name>
<dbReference type="PROSITE" id="PS50158">
    <property type="entry name" value="ZF_CCHC"/>
    <property type="match status" value="1"/>
</dbReference>